<evidence type="ECO:0000256" key="3">
    <source>
        <dbReference type="ARBA" id="ARBA00023082"/>
    </source>
</evidence>
<feature type="domain" description="RNA polymerase sigma-70 region 2" evidence="6">
    <location>
        <begin position="36"/>
        <end position="104"/>
    </location>
</feature>
<keyword evidence="9" id="KW-1185">Reference proteome</keyword>
<dbReference type="Pfam" id="PF04545">
    <property type="entry name" value="Sigma70_r4"/>
    <property type="match status" value="1"/>
</dbReference>
<protein>
    <submittedName>
        <fullName evidence="8">Sigma-70 family RNA polymerase sigma factor</fullName>
    </submittedName>
</protein>
<proteinExistence type="inferred from homology"/>
<dbReference type="InterPro" id="IPR013325">
    <property type="entry name" value="RNA_pol_sigma_r2"/>
</dbReference>
<evidence type="ECO:0000313" key="9">
    <source>
        <dbReference type="Proteomes" id="UP001589943"/>
    </source>
</evidence>
<dbReference type="Gene3D" id="1.10.10.10">
    <property type="entry name" value="Winged helix-like DNA-binding domain superfamily/Winged helix DNA-binding domain"/>
    <property type="match status" value="1"/>
</dbReference>
<gene>
    <name evidence="8" type="ORF">ACFFF7_08040</name>
</gene>
<organism evidence="8 9">
    <name type="scientific">Novosphingobium aquiterrae</name>
    <dbReference type="NCBI Taxonomy" id="624388"/>
    <lineage>
        <taxon>Bacteria</taxon>
        <taxon>Pseudomonadati</taxon>
        <taxon>Pseudomonadota</taxon>
        <taxon>Alphaproteobacteria</taxon>
        <taxon>Sphingomonadales</taxon>
        <taxon>Sphingomonadaceae</taxon>
        <taxon>Novosphingobium</taxon>
    </lineage>
</organism>
<dbReference type="PANTHER" id="PTHR43133">
    <property type="entry name" value="RNA POLYMERASE ECF-TYPE SIGMA FACTO"/>
    <property type="match status" value="1"/>
</dbReference>
<comment type="caution">
    <text evidence="8">The sequence shown here is derived from an EMBL/GenBank/DDBJ whole genome shotgun (WGS) entry which is preliminary data.</text>
</comment>
<dbReference type="PANTHER" id="PTHR43133:SF62">
    <property type="entry name" value="RNA POLYMERASE SIGMA FACTOR SIGZ"/>
    <property type="match status" value="1"/>
</dbReference>
<evidence type="ECO:0000259" key="6">
    <source>
        <dbReference type="Pfam" id="PF04542"/>
    </source>
</evidence>
<dbReference type="InterPro" id="IPR014284">
    <property type="entry name" value="RNA_pol_sigma-70_dom"/>
</dbReference>
<evidence type="ECO:0000313" key="8">
    <source>
        <dbReference type="EMBL" id="MFC0589361.1"/>
    </source>
</evidence>
<evidence type="ECO:0000259" key="7">
    <source>
        <dbReference type="Pfam" id="PF04545"/>
    </source>
</evidence>
<evidence type="ECO:0000256" key="5">
    <source>
        <dbReference type="ARBA" id="ARBA00023163"/>
    </source>
</evidence>
<dbReference type="Gene3D" id="1.10.1740.10">
    <property type="match status" value="1"/>
</dbReference>
<keyword evidence="5" id="KW-0804">Transcription</keyword>
<feature type="domain" description="RNA polymerase sigma-70 region 4" evidence="7">
    <location>
        <begin position="139"/>
        <end position="187"/>
    </location>
</feature>
<evidence type="ECO:0000256" key="1">
    <source>
        <dbReference type="ARBA" id="ARBA00010641"/>
    </source>
</evidence>
<reference evidence="8 9" key="1">
    <citation type="submission" date="2024-09" db="EMBL/GenBank/DDBJ databases">
        <authorList>
            <person name="Sun Q."/>
            <person name="Mori K."/>
        </authorList>
    </citation>
    <scope>NUCLEOTIDE SEQUENCE [LARGE SCALE GENOMIC DNA]</scope>
    <source>
        <strain evidence="8 9">NCAIM B.02537</strain>
    </source>
</reference>
<dbReference type="Pfam" id="PF04542">
    <property type="entry name" value="Sigma70_r2"/>
    <property type="match status" value="1"/>
</dbReference>
<dbReference type="InterPro" id="IPR039425">
    <property type="entry name" value="RNA_pol_sigma-70-like"/>
</dbReference>
<keyword evidence="4" id="KW-0238">DNA-binding</keyword>
<accession>A0ABV6PHQ2</accession>
<evidence type="ECO:0000256" key="4">
    <source>
        <dbReference type="ARBA" id="ARBA00023125"/>
    </source>
</evidence>
<comment type="similarity">
    <text evidence="1">Belongs to the sigma-70 factor family. ECF subfamily.</text>
</comment>
<dbReference type="SUPFAM" id="SSF88659">
    <property type="entry name" value="Sigma3 and sigma4 domains of RNA polymerase sigma factors"/>
    <property type="match status" value="1"/>
</dbReference>
<dbReference type="SUPFAM" id="SSF88946">
    <property type="entry name" value="Sigma2 domain of RNA polymerase sigma factors"/>
    <property type="match status" value="1"/>
</dbReference>
<dbReference type="NCBIfam" id="TIGR02937">
    <property type="entry name" value="sigma70-ECF"/>
    <property type="match status" value="1"/>
</dbReference>
<dbReference type="InterPro" id="IPR013324">
    <property type="entry name" value="RNA_pol_sigma_r3/r4-like"/>
</dbReference>
<dbReference type="RefSeq" id="WP_379480852.1">
    <property type="nucleotide sequence ID" value="NZ_JBHLTL010000004.1"/>
</dbReference>
<dbReference type="InterPro" id="IPR007627">
    <property type="entry name" value="RNA_pol_sigma70_r2"/>
</dbReference>
<dbReference type="EMBL" id="JBHLTL010000004">
    <property type="protein sequence ID" value="MFC0589361.1"/>
    <property type="molecule type" value="Genomic_DNA"/>
</dbReference>
<dbReference type="InterPro" id="IPR036388">
    <property type="entry name" value="WH-like_DNA-bd_sf"/>
</dbReference>
<keyword evidence="2" id="KW-0805">Transcription regulation</keyword>
<dbReference type="InterPro" id="IPR007630">
    <property type="entry name" value="RNA_pol_sigma70_r4"/>
</dbReference>
<evidence type="ECO:0000256" key="2">
    <source>
        <dbReference type="ARBA" id="ARBA00023015"/>
    </source>
</evidence>
<sequence length="190" mass="21113">MPPEPLEPPASLERAALARALTRVALQDRDALQEVYRRTSRKLFGICLRIFGERADAEDAMQDVFLTIWHRAGSFDPARGNPVTWLATLTRNRAIDLLRRSGRRPTAPLELADDVADSTPDAEAGLIAQDEDGRIEHCIQSLAKSDAAMIRTAFFEGTTYADLAERAAMPLGTVKSRIRRALLKLRECLT</sequence>
<dbReference type="Proteomes" id="UP001589943">
    <property type="component" value="Unassembled WGS sequence"/>
</dbReference>
<name>A0ABV6PHQ2_9SPHN</name>
<keyword evidence="3" id="KW-0731">Sigma factor</keyword>